<evidence type="ECO:0000256" key="1">
    <source>
        <dbReference type="ARBA" id="ARBA00004922"/>
    </source>
</evidence>
<dbReference type="SUPFAM" id="SSF53756">
    <property type="entry name" value="UDP-Glycosyltransferase/glycogen phosphorylase"/>
    <property type="match status" value="1"/>
</dbReference>
<dbReference type="GO" id="GO:0032580">
    <property type="term" value="C:Golgi cisterna membrane"/>
    <property type="evidence" value="ECO:0007669"/>
    <property type="project" value="UniProtKB-SubCell"/>
</dbReference>
<dbReference type="UniPathway" id="UPA00378"/>
<evidence type="ECO:0000313" key="7">
    <source>
        <dbReference type="EMBL" id="CAB3247563.1"/>
    </source>
</evidence>
<comment type="pathway">
    <text evidence="1">Protein modification; protein glycosylation.</text>
</comment>
<protein>
    <recommendedName>
        <fullName evidence="5">Fucosyltransferase</fullName>
        <ecNumber evidence="5">2.4.1.-</ecNumber>
    </recommendedName>
</protein>
<dbReference type="InterPro" id="IPR038577">
    <property type="entry name" value="GT10-like_C_sf"/>
</dbReference>
<dbReference type="AlphaFoldDB" id="A0A6F9DDF1"/>
<dbReference type="InterPro" id="IPR001503">
    <property type="entry name" value="Glyco_trans_10"/>
</dbReference>
<organism evidence="7">
    <name type="scientific">Phallusia mammillata</name>
    <dbReference type="NCBI Taxonomy" id="59560"/>
    <lineage>
        <taxon>Eukaryota</taxon>
        <taxon>Metazoa</taxon>
        <taxon>Chordata</taxon>
        <taxon>Tunicata</taxon>
        <taxon>Ascidiacea</taxon>
        <taxon>Phlebobranchia</taxon>
        <taxon>Ascidiidae</taxon>
        <taxon>Phallusia</taxon>
    </lineage>
</organism>
<dbReference type="PANTHER" id="PTHR11929">
    <property type="entry name" value="ALPHA- 1,3 -FUCOSYLTRANSFERASE"/>
    <property type="match status" value="1"/>
</dbReference>
<dbReference type="GO" id="GO:0046920">
    <property type="term" value="F:alpha-(1-&gt;3)-fucosyltransferase activity"/>
    <property type="evidence" value="ECO:0007669"/>
    <property type="project" value="TreeGrafter"/>
</dbReference>
<comment type="subcellular location">
    <subcellularLocation>
        <location evidence="5">Golgi apparatus</location>
        <location evidence="5">Golgi stack membrane</location>
        <topology evidence="5">Single-pass type II membrane protein</topology>
    </subcellularLocation>
</comment>
<accession>A0A6F9DDF1</accession>
<keyword evidence="5" id="KW-0812">Transmembrane</keyword>
<dbReference type="Gene3D" id="3.40.50.11660">
    <property type="entry name" value="Glycosyl transferase family 10, C-terminal domain"/>
    <property type="match status" value="1"/>
</dbReference>
<dbReference type="EMBL" id="LR785307">
    <property type="protein sequence ID" value="CAB3247563.1"/>
    <property type="molecule type" value="mRNA"/>
</dbReference>
<proteinExistence type="evidence at transcript level"/>
<dbReference type="Pfam" id="PF00852">
    <property type="entry name" value="Glyco_transf_10"/>
    <property type="match status" value="1"/>
</dbReference>
<evidence type="ECO:0000256" key="4">
    <source>
        <dbReference type="ARBA" id="ARBA00022679"/>
    </source>
</evidence>
<keyword evidence="5" id="KW-0333">Golgi apparatus</keyword>
<gene>
    <name evidence="7" type="primary">Fut7-001</name>
</gene>
<keyword evidence="4 5" id="KW-0808">Transferase</keyword>
<sequence length="134" mass="15861">MKYVKDLLKHNLDIDLGGRCFKDRSENFNNEKYKFYFAFENSWNCSDYITEKFWRNALSYGTVPVVLGAVKGDYLKIAPPNSFIYAHDFKSPKEIAEYLKYLDRNQTAYVEYLNWMKQPKRASPMANRERGITT</sequence>
<evidence type="ECO:0000256" key="5">
    <source>
        <dbReference type="RuleBase" id="RU003832"/>
    </source>
</evidence>
<evidence type="ECO:0000259" key="6">
    <source>
        <dbReference type="Pfam" id="PF00852"/>
    </source>
</evidence>
<keyword evidence="5" id="KW-0472">Membrane</keyword>
<keyword evidence="3 5" id="KW-0328">Glycosyltransferase</keyword>
<dbReference type="PANTHER" id="PTHR11929:SF145">
    <property type="entry name" value="ALPHA-(1,3)-FUCOSYLTRANSFERASE FUT-1"/>
    <property type="match status" value="1"/>
</dbReference>
<evidence type="ECO:0000256" key="2">
    <source>
        <dbReference type="ARBA" id="ARBA00008919"/>
    </source>
</evidence>
<evidence type="ECO:0000256" key="3">
    <source>
        <dbReference type="ARBA" id="ARBA00022676"/>
    </source>
</evidence>
<dbReference type="InterPro" id="IPR055270">
    <property type="entry name" value="Glyco_tran_10_C"/>
</dbReference>
<reference evidence="7" key="1">
    <citation type="submission" date="2020-04" db="EMBL/GenBank/DDBJ databases">
        <authorList>
            <person name="Neveu A P."/>
        </authorList>
    </citation>
    <scope>NUCLEOTIDE SEQUENCE</scope>
    <source>
        <tissue evidence="7">Whole embryo</tissue>
    </source>
</reference>
<comment type="similarity">
    <text evidence="2 5">Belongs to the glycosyltransferase 10 family.</text>
</comment>
<feature type="domain" description="Fucosyltransferase C-terminal" evidence="6">
    <location>
        <begin position="2"/>
        <end position="122"/>
    </location>
</feature>
<dbReference type="EC" id="2.4.1.-" evidence="5"/>
<name>A0A6F9DDF1_9ASCI</name>